<evidence type="ECO:0000313" key="1">
    <source>
        <dbReference type="EMBL" id="MBI0312880.1"/>
    </source>
</evidence>
<comment type="caution">
    <text evidence="1">The sequence shown here is derived from an EMBL/GenBank/DDBJ whole genome shotgun (WGS) entry which is preliminary data.</text>
</comment>
<evidence type="ECO:0008006" key="3">
    <source>
        <dbReference type="Google" id="ProtNLM"/>
    </source>
</evidence>
<keyword evidence="2" id="KW-1185">Reference proteome</keyword>
<protein>
    <recommendedName>
        <fullName evidence="3">RNA polymerase sigma-70 region 2 domain-containing protein</fullName>
    </recommendedName>
</protein>
<gene>
    <name evidence="1" type="ORF">JBF12_07715</name>
</gene>
<dbReference type="RefSeq" id="WP_198276089.1">
    <property type="nucleotide sequence ID" value="NZ_BAAAIF010000073.1"/>
</dbReference>
<dbReference type="EMBL" id="JAEEAQ010000046">
    <property type="protein sequence ID" value="MBI0312880.1"/>
    <property type="molecule type" value="Genomic_DNA"/>
</dbReference>
<evidence type="ECO:0000313" key="2">
    <source>
        <dbReference type="Proteomes" id="UP000638849"/>
    </source>
</evidence>
<name>A0ABS0R712_9ACTN</name>
<dbReference type="Proteomes" id="UP000638849">
    <property type="component" value="Unassembled WGS sequence"/>
</dbReference>
<reference evidence="1 2" key="1">
    <citation type="submission" date="2020-12" db="EMBL/GenBank/DDBJ databases">
        <authorList>
            <person name="Kusuma A.B."/>
            <person name="Nouioui I."/>
            <person name="Goodfellow M."/>
        </authorList>
    </citation>
    <scope>NUCLEOTIDE SEQUENCE [LARGE SCALE GENOMIC DNA]</scope>
    <source>
        <strain evidence="1 2">DSM 41764</strain>
    </source>
</reference>
<accession>A0ABS0R712</accession>
<organism evidence="1 2">
    <name type="scientific">Streptomyces javensis</name>
    <dbReference type="NCBI Taxonomy" id="114698"/>
    <lineage>
        <taxon>Bacteria</taxon>
        <taxon>Bacillati</taxon>
        <taxon>Actinomycetota</taxon>
        <taxon>Actinomycetes</taxon>
        <taxon>Kitasatosporales</taxon>
        <taxon>Streptomycetaceae</taxon>
        <taxon>Streptomyces</taxon>
        <taxon>Streptomyces violaceusniger group</taxon>
    </lineage>
</organism>
<proteinExistence type="predicted"/>
<sequence length="127" mass="13517">MNVTSTPTTDLASLYGQYSARLAAHAAERLAAAGADPVDEVDDVTQKVWLWAAQQRRLPGWEGLQVMTGWVVEATIAERRARPEVPVGLRPSGTPVVPPLGIESVRPVRIEVAEAPEASPLSLSPAA</sequence>